<keyword evidence="1" id="KW-0812">Transmembrane</keyword>
<dbReference type="AlphaFoldDB" id="X1FID7"/>
<organism evidence="2">
    <name type="scientific">marine sediment metagenome</name>
    <dbReference type="NCBI Taxonomy" id="412755"/>
    <lineage>
        <taxon>unclassified sequences</taxon>
        <taxon>metagenomes</taxon>
        <taxon>ecological metagenomes</taxon>
    </lineage>
</organism>
<accession>X1FID7</accession>
<gene>
    <name evidence="2" type="ORF">S01H4_65809</name>
</gene>
<name>X1FID7_9ZZZZ</name>
<evidence type="ECO:0000313" key="2">
    <source>
        <dbReference type="EMBL" id="GAH29154.1"/>
    </source>
</evidence>
<feature type="non-terminal residue" evidence="2">
    <location>
        <position position="1"/>
    </location>
</feature>
<comment type="caution">
    <text evidence="2">The sequence shown here is derived from an EMBL/GenBank/DDBJ whole genome shotgun (WGS) entry which is preliminary data.</text>
</comment>
<protein>
    <submittedName>
        <fullName evidence="2">Uncharacterized protein</fullName>
    </submittedName>
</protein>
<sequence length="54" mass="6486">IEDRQGFEQFFILGNYISQIIINILLFISNQEKIKEFLQKHFSENNEVITQEII</sequence>
<keyword evidence="1" id="KW-1133">Transmembrane helix</keyword>
<evidence type="ECO:0000256" key="1">
    <source>
        <dbReference type="SAM" id="Phobius"/>
    </source>
</evidence>
<feature type="transmembrane region" description="Helical" evidence="1">
    <location>
        <begin position="6"/>
        <end position="28"/>
    </location>
</feature>
<keyword evidence="1" id="KW-0472">Membrane</keyword>
<reference evidence="2" key="1">
    <citation type="journal article" date="2014" name="Front. Microbiol.">
        <title>High frequency of phylogenetically diverse reductive dehalogenase-homologous genes in deep subseafloor sedimentary metagenomes.</title>
        <authorList>
            <person name="Kawai M."/>
            <person name="Futagami T."/>
            <person name="Toyoda A."/>
            <person name="Takaki Y."/>
            <person name="Nishi S."/>
            <person name="Hori S."/>
            <person name="Arai W."/>
            <person name="Tsubouchi T."/>
            <person name="Morono Y."/>
            <person name="Uchiyama I."/>
            <person name="Ito T."/>
            <person name="Fujiyama A."/>
            <person name="Inagaki F."/>
            <person name="Takami H."/>
        </authorList>
    </citation>
    <scope>NUCLEOTIDE SEQUENCE</scope>
    <source>
        <strain evidence="2">Expedition CK06-06</strain>
    </source>
</reference>
<proteinExistence type="predicted"/>
<dbReference type="EMBL" id="BART01040428">
    <property type="protein sequence ID" value="GAH29154.1"/>
    <property type="molecule type" value="Genomic_DNA"/>
</dbReference>